<accession>A0ABS8VLI5</accession>
<protein>
    <submittedName>
        <fullName evidence="1">Uncharacterized protein</fullName>
    </submittedName>
</protein>
<dbReference type="EMBL" id="JACEIK010005276">
    <property type="protein sequence ID" value="MCE0481144.1"/>
    <property type="molecule type" value="Genomic_DNA"/>
</dbReference>
<gene>
    <name evidence="1" type="ORF">HAX54_038609</name>
</gene>
<proteinExistence type="predicted"/>
<reference evidence="1 2" key="1">
    <citation type="journal article" date="2021" name="BMC Genomics">
        <title>Datura genome reveals duplications of psychoactive alkaloid biosynthetic genes and high mutation rate following tissue culture.</title>
        <authorList>
            <person name="Rajewski A."/>
            <person name="Carter-House D."/>
            <person name="Stajich J."/>
            <person name="Litt A."/>
        </authorList>
    </citation>
    <scope>NUCLEOTIDE SEQUENCE [LARGE SCALE GENOMIC DNA]</scope>
    <source>
        <strain evidence="1">AR-01</strain>
    </source>
</reference>
<evidence type="ECO:0000313" key="2">
    <source>
        <dbReference type="Proteomes" id="UP000823775"/>
    </source>
</evidence>
<feature type="non-terminal residue" evidence="1">
    <location>
        <position position="1"/>
    </location>
</feature>
<name>A0ABS8VLI5_DATST</name>
<comment type="caution">
    <text evidence="1">The sequence shown here is derived from an EMBL/GenBank/DDBJ whole genome shotgun (WGS) entry which is preliminary data.</text>
</comment>
<sequence>WVAHGPPQLNHCSGKDHAAADKREAMGSARPWARKEVHCMVQIDVIRPRGRSANIDRLVPEVSIRVWLITMLLDVRDEYTDSDVTEACARYITEDMIEFRLNYGEVNHRDSGSICAVAETERQKGCGMLKFVFE</sequence>
<keyword evidence="2" id="KW-1185">Reference proteome</keyword>
<evidence type="ECO:0000313" key="1">
    <source>
        <dbReference type="EMBL" id="MCE0481144.1"/>
    </source>
</evidence>
<dbReference type="Proteomes" id="UP000823775">
    <property type="component" value="Unassembled WGS sequence"/>
</dbReference>
<organism evidence="1 2">
    <name type="scientific">Datura stramonium</name>
    <name type="common">Jimsonweed</name>
    <name type="synonym">Common thornapple</name>
    <dbReference type="NCBI Taxonomy" id="4076"/>
    <lineage>
        <taxon>Eukaryota</taxon>
        <taxon>Viridiplantae</taxon>
        <taxon>Streptophyta</taxon>
        <taxon>Embryophyta</taxon>
        <taxon>Tracheophyta</taxon>
        <taxon>Spermatophyta</taxon>
        <taxon>Magnoliopsida</taxon>
        <taxon>eudicotyledons</taxon>
        <taxon>Gunneridae</taxon>
        <taxon>Pentapetalae</taxon>
        <taxon>asterids</taxon>
        <taxon>lamiids</taxon>
        <taxon>Solanales</taxon>
        <taxon>Solanaceae</taxon>
        <taxon>Solanoideae</taxon>
        <taxon>Datureae</taxon>
        <taxon>Datura</taxon>
    </lineage>
</organism>